<dbReference type="STRING" id="322095.HMPREF3185_00870"/>
<dbReference type="CDD" id="cd08646">
    <property type="entry name" value="FMT_core_Met-tRNA-FMT_N"/>
    <property type="match status" value="1"/>
</dbReference>
<comment type="caution">
    <text evidence="8">The sequence shown here is derived from an EMBL/GenBank/DDBJ whole genome shotgun (WGS) entry which is preliminary data.</text>
</comment>
<dbReference type="Gene3D" id="3.40.50.12230">
    <property type="match status" value="1"/>
</dbReference>
<feature type="domain" description="Formyl transferase C-terminal" evidence="7">
    <location>
        <begin position="210"/>
        <end position="315"/>
    </location>
</feature>
<dbReference type="InterPro" id="IPR002376">
    <property type="entry name" value="Formyl_transf_N"/>
</dbReference>
<evidence type="ECO:0000313" key="8">
    <source>
        <dbReference type="EMBL" id="KXB76579.1"/>
    </source>
</evidence>
<dbReference type="InterPro" id="IPR005794">
    <property type="entry name" value="Fmt"/>
</dbReference>
<dbReference type="RefSeq" id="WP_060935264.1">
    <property type="nucleotide sequence ID" value="NZ_KQ960438.1"/>
</dbReference>
<evidence type="ECO:0000256" key="4">
    <source>
        <dbReference type="ARBA" id="ARBA00022917"/>
    </source>
</evidence>
<evidence type="ECO:0000256" key="2">
    <source>
        <dbReference type="ARBA" id="ARBA00012261"/>
    </source>
</evidence>
<dbReference type="EMBL" id="LSDK01000059">
    <property type="protein sequence ID" value="KXB76579.1"/>
    <property type="molecule type" value="Genomic_DNA"/>
</dbReference>
<gene>
    <name evidence="5" type="primary">fmt</name>
    <name evidence="8" type="ORF">HMPREF3185_00870</name>
</gene>
<dbReference type="Pfam" id="PF00551">
    <property type="entry name" value="Formyl_trans_N"/>
    <property type="match status" value="1"/>
</dbReference>
<protein>
    <recommendedName>
        <fullName evidence="2 5">Methionyl-tRNA formyltransferase</fullName>
        <ecNumber evidence="2 5">2.1.2.9</ecNumber>
    </recommendedName>
</protein>
<accession>A0A134B9F8</accession>
<keyword evidence="9" id="KW-1185">Reference proteome</keyword>
<dbReference type="OrthoDB" id="9802815at2"/>
<keyword evidence="3 5" id="KW-0808">Transferase</keyword>
<dbReference type="SUPFAM" id="SSF53328">
    <property type="entry name" value="Formyltransferase"/>
    <property type="match status" value="1"/>
</dbReference>
<evidence type="ECO:0000256" key="5">
    <source>
        <dbReference type="HAMAP-Rule" id="MF_00182"/>
    </source>
</evidence>
<proteinExistence type="inferred from homology"/>
<dbReference type="CDD" id="cd08704">
    <property type="entry name" value="Met_tRNA_FMT_C"/>
    <property type="match status" value="1"/>
</dbReference>
<dbReference type="SUPFAM" id="SSF50486">
    <property type="entry name" value="FMT C-terminal domain-like"/>
    <property type="match status" value="1"/>
</dbReference>
<dbReference type="InterPro" id="IPR044135">
    <property type="entry name" value="Met-tRNA-FMT_C"/>
</dbReference>
<reference evidence="9" key="1">
    <citation type="submission" date="2016-01" db="EMBL/GenBank/DDBJ databases">
        <authorList>
            <person name="Mitreva M."/>
            <person name="Pepin K.H."/>
            <person name="Mihindukulasuriya K.A."/>
            <person name="Fulton R."/>
            <person name="Fronick C."/>
            <person name="O'Laughlin M."/>
            <person name="Miner T."/>
            <person name="Herter B."/>
            <person name="Rosa B.A."/>
            <person name="Cordes M."/>
            <person name="Tomlinson C."/>
            <person name="Wollam A."/>
            <person name="Palsikar V.B."/>
            <person name="Mardis E.R."/>
            <person name="Wilson R.K."/>
        </authorList>
    </citation>
    <scope>NUCLEOTIDE SEQUENCE [LARGE SCALE GENOMIC DNA]</scope>
    <source>
        <strain evidence="9">KA00683</strain>
    </source>
</reference>
<evidence type="ECO:0000259" key="7">
    <source>
        <dbReference type="Pfam" id="PF02911"/>
    </source>
</evidence>
<dbReference type="GO" id="GO:0005829">
    <property type="term" value="C:cytosol"/>
    <property type="evidence" value="ECO:0007669"/>
    <property type="project" value="TreeGrafter"/>
</dbReference>
<comment type="function">
    <text evidence="5">Attaches a formyl group to the free amino group of methionyl-tRNA(fMet). The formyl group appears to play a dual role in the initiator identity of N-formylmethionyl-tRNA by promoting its recognition by IF2 and preventing the misappropriation of this tRNA by the elongation apparatus.</text>
</comment>
<dbReference type="Proteomes" id="UP000070224">
    <property type="component" value="Unassembled WGS sequence"/>
</dbReference>
<dbReference type="InterPro" id="IPR011034">
    <property type="entry name" value="Formyl_transferase-like_C_sf"/>
</dbReference>
<name>A0A134B9F8_9PORP</name>
<evidence type="ECO:0000256" key="3">
    <source>
        <dbReference type="ARBA" id="ARBA00022679"/>
    </source>
</evidence>
<comment type="similarity">
    <text evidence="1 5">Belongs to the Fmt family.</text>
</comment>
<feature type="binding site" evidence="5">
    <location>
        <begin position="113"/>
        <end position="116"/>
    </location>
    <ligand>
        <name>(6S)-5,6,7,8-tetrahydrofolate</name>
        <dbReference type="ChEBI" id="CHEBI:57453"/>
    </ligand>
</feature>
<dbReference type="AlphaFoldDB" id="A0A134B9F8"/>
<dbReference type="PANTHER" id="PTHR11138:SF5">
    <property type="entry name" value="METHIONYL-TRNA FORMYLTRANSFERASE, MITOCHONDRIAL"/>
    <property type="match status" value="1"/>
</dbReference>
<evidence type="ECO:0000259" key="6">
    <source>
        <dbReference type="Pfam" id="PF00551"/>
    </source>
</evidence>
<evidence type="ECO:0000256" key="1">
    <source>
        <dbReference type="ARBA" id="ARBA00010699"/>
    </source>
</evidence>
<keyword evidence="4 5" id="KW-0648">Protein biosynthesis</keyword>
<dbReference type="InterPro" id="IPR041711">
    <property type="entry name" value="Met-tRNA-FMT_N"/>
</dbReference>
<organism evidence="8 9">
    <name type="scientific">Porphyromonas somerae</name>
    <dbReference type="NCBI Taxonomy" id="322095"/>
    <lineage>
        <taxon>Bacteria</taxon>
        <taxon>Pseudomonadati</taxon>
        <taxon>Bacteroidota</taxon>
        <taxon>Bacteroidia</taxon>
        <taxon>Bacteroidales</taxon>
        <taxon>Porphyromonadaceae</taxon>
        <taxon>Porphyromonas</taxon>
    </lineage>
</organism>
<evidence type="ECO:0000313" key="9">
    <source>
        <dbReference type="Proteomes" id="UP000070224"/>
    </source>
</evidence>
<dbReference type="EC" id="2.1.2.9" evidence="2 5"/>
<comment type="catalytic activity">
    <reaction evidence="5">
        <text>L-methionyl-tRNA(fMet) + (6R)-10-formyltetrahydrofolate = N-formyl-L-methionyl-tRNA(fMet) + (6S)-5,6,7,8-tetrahydrofolate + H(+)</text>
        <dbReference type="Rhea" id="RHEA:24380"/>
        <dbReference type="Rhea" id="RHEA-COMP:9952"/>
        <dbReference type="Rhea" id="RHEA-COMP:9953"/>
        <dbReference type="ChEBI" id="CHEBI:15378"/>
        <dbReference type="ChEBI" id="CHEBI:57453"/>
        <dbReference type="ChEBI" id="CHEBI:78530"/>
        <dbReference type="ChEBI" id="CHEBI:78844"/>
        <dbReference type="ChEBI" id="CHEBI:195366"/>
        <dbReference type="EC" id="2.1.2.9"/>
    </reaction>
</comment>
<dbReference type="PANTHER" id="PTHR11138">
    <property type="entry name" value="METHIONYL-TRNA FORMYLTRANSFERASE"/>
    <property type="match status" value="1"/>
</dbReference>
<sequence length="318" mass="35030">MKKEDLRIVYMATADFALPSLQRLVEGGYNIVAVVTMPDKPAGRGHKLKQSSIKIYAESVGLEVLQPERLKDEAFVGRLKELRPDLGIVVAFRMLPEVVWSLPRFGTINLHGSLLPKYRGAAPIHWSIINGETETGVTTFRLRHELDTGDILLQTSLPIGPEDCVGKIHDELMLLGAETLQRSVDLFLADEEPKAKPQSLYEANPTHAPKLTKENTQLHWDRPAVELNNLVRGLSPYPAAWCLLSFAGEEAQPFKILETAVSGEDLPTEEHPIGSVIITGRRSLEIQTSAGRLAIKTLQPAGKKAMSASAFLNGLHLK</sequence>
<dbReference type="InterPro" id="IPR036477">
    <property type="entry name" value="Formyl_transf_N_sf"/>
</dbReference>
<dbReference type="Pfam" id="PF02911">
    <property type="entry name" value="Formyl_trans_C"/>
    <property type="match status" value="1"/>
</dbReference>
<dbReference type="PATRIC" id="fig|322095.3.peg.859"/>
<feature type="domain" description="Formyl transferase N-terminal" evidence="6">
    <location>
        <begin position="8"/>
        <end position="179"/>
    </location>
</feature>
<dbReference type="NCBIfam" id="TIGR00460">
    <property type="entry name" value="fmt"/>
    <property type="match status" value="1"/>
</dbReference>
<dbReference type="HAMAP" id="MF_00182">
    <property type="entry name" value="Formyl_trans"/>
    <property type="match status" value="1"/>
</dbReference>
<dbReference type="InterPro" id="IPR005793">
    <property type="entry name" value="Formyl_trans_C"/>
</dbReference>
<dbReference type="GO" id="GO:0004479">
    <property type="term" value="F:methionyl-tRNA formyltransferase activity"/>
    <property type="evidence" value="ECO:0007669"/>
    <property type="project" value="UniProtKB-UniRule"/>
</dbReference>